<dbReference type="GeneID" id="64961767"/>
<gene>
    <name evidence="1" type="ORF">AKAW2_50787A</name>
</gene>
<dbReference type="Proteomes" id="UP000661280">
    <property type="component" value="Chromosome 5"/>
</dbReference>
<accession>A0A7R7ZZT1</accession>
<protein>
    <submittedName>
        <fullName evidence="1">Uncharacterized protein</fullName>
    </submittedName>
</protein>
<reference evidence="1" key="2">
    <citation type="submission" date="2021-02" db="EMBL/GenBank/DDBJ databases">
        <title>Aspergillus luchuensis mut. kawachii IFO 4304 genome sequence.</title>
        <authorList>
            <person name="Mori K."/>
            <person name="Kadooka C."/>
            <person name="Goto M."/>
            <person name="Futagami T."/>
        </authorList>
    </citation>
    <scope>NUCLEOTIDE SEQUENCE</scope>
    <source>
        <strain evidence="1">IFO 4308</strain>
    </source>
</reference>
<sequence>MSIETRLSSAPESICQELELRTGVTSVNDSIGMKAGGKGPTSPSASLPGPVHKYLVCRPSVRSSYKSQIDPRALCTGGVRCKGAGSKQAPAASSLGTATSDHIARRGSLVVTPHGFGYFLRTA</sequence>
<dbReference type="AlphaFoldDB" id="A0A7R7ZZT1"/>
<dbReference type="RefSeq" id="XP_041544208.1">
    <property type="nucleotide sequence ID" value="XM_041690643.1"/>
</dbReference>
<dbReference type="KEGG" id="aluc:AKAW2_50787A"/>
<organism evidence="1 2">
    <name type="scientific">Aspergillus kawachii</name>
    <name type="common">White koji mold</name>
    <name type="synonym">Aspergillus awamori var. kawachi</name>
    <dbReference type="NCBI Taxonomy" id="1069201"/>
    <lineage>
        <taxon>Eukaryota</taxon>
        <taxon>Fungi</taxon>
        <taxon>Dikarya</taxon>
        <taxon>Ascomycota</taxon>
        <taxon>Pezizomycotina</taxon>
        <taxon>Eurotiomycetes</taxon>
        <taxon>Eurotiomycetidae</taxon>
        <taxon>Eurotiales</taxon>
        <taxon>Aspergillaceae</taxon>
        <taxon>Aspergillus</taxon>
        <taxon>Aspergillus subgen. Circumdati</taxon>
    </lineage>
</organism>
<evidence type="ECO:0000313" key="2">
    <source>
        <dbReference type="Proteomes" id="UP000661280"/>
    </source>
</evidence>
<name>A0A7R7ZZT1_ASPKA</name>
<reference evidence="1" key="1">
    <citation type="submission" date="2021-01" db="EMBL/GenBank/DDBJ databases">
        <authorList>
            <consortium name="Aspergillus luchuensis mut. kawachii IFO 4304 genome sequencing consortium"/>
            <person name="Kazuki M."/>
            <person name="Futagami T."/>
        </authorList>
    </citation>
    <scope>NUCLEOTIDE SEQUENCE</scope>
    <source>
        <strain evidence="1">IFO 4308</strain>
    </source>
</reference>
<evidence type="ECO:0000313" key="1">
    <source>
        <dbReference type="EMBL" id="BCS00446.1"/>
    </source>
</evidence>
<proteinExistence type="predicted"/>
<dbReference type="EMBL" id="AP024429">
    <property type="protein sequence ID" value="BCS00446.1"/>
    <property type="molecule type" value="Genomic_DNA"/>
</dbReference>
<keyword evidence="2" id="KW-1185">Reference proteome</keyword>